<feature type="compositionally biased region" description="Polar residues" evidence="1">
    <location>
        <begin position="201"/>
        <end position="210"/>
    </location>
</feature>
<accession>A0A1X2I9I9</accession>
<keyword evidence="3" id="KW-1185">Reference proteome</keyword>
<name>A0A1X2I9I9_9FUNG</name>
<organism evidence="2 3">
    <name type="scientific">Absidia repens</name>
    <dbReference type="NCBI Taxonomy" id="90262"/>
    <lineage>
        <taxon>Eukaryota</taxon>
        <taxon>Fungi</taxon>
        <taxon>Fungi incertae sedis</taxon>
        <taxon>Mucoromycota</taxon>
        <taxon>Mucoromycotina</taxon>
        <taxon>Mucoromycetes</taxon>
        <taxon>Mucorales</taxon>
        <taxon>Cunninghamellaceae</taxon>
        <taxon>Absidia</taxon>
    </lineage>
</organism>
<dbReference type="Proteomes" id="UP000193560">
    <property type="component" value="Unassembled WGS sequence"/>
</dbReference>
<evidence type="ECO:0000313" key="2">
    <source>
        <dbReference type="EMBL" id="ORZ12289.1"/>
    </source>
</evidence>
<dbReference type="AlphaFoldDB" id="A0A1X2I9I9"/>
<gene>
    <name evidence="2" type="ORF">BCR42DRAFT_420361</name>
</gene>
<feature type="compositionally biased region" description="Low complexity" evidence="1">
    <location>
        <begin position="164"/>
        <end position="190"/>
    </location>
</feature>
<sequence length="243" mass="25594">MDNTKLPSLAKPLCAPFDSATSVISTPTTLYASSSSASSTSSTSSVPSSPTITLYPHHHSSLHHVAPTTLPLQSSGGPCQHVQEQHEKRHYLQQEVNRLTQLLSETVAMLSSIDKVLQDSPATSPCSQCKRPPQEQQVAQSLLSLAQSPPVATNTTTTSAVPVAVVSSSPSPTSSSSSSSSSPRTTTPSTNDSNLHPHYNPTHQRSSSLQDYPKLPPIMISNSASSSSSLLPAITSLHPLPLK</sequence>
<evidence type="ECO:0000313" key="3">
    <source>
        <dbReference type="Proteomes" id="UP000193560"/>
    </source>
</evidence>
<dbReference type="STRING" id="90262.A0A1X2I9I9"/>
<comment type="caution">
    <text evidence="2">The sequence shown here is derived from an EMBL/GenBank/DDBJ whole genome shotgun (WGS) entry which is preliminary data.</text>
</comment>
<feature type="compositionally biased region" description="Low complexity" evidence="1">
    <location>
        <begin position="217"/>
        <end position="230"/>
    </location>
</feature>
<feature type="compositionally biased region" description="Low complexity" evidence="1">
    <location>
        <begin position="31"/>
        <end position="53"/>
    </location>
</feature>
<feature type="region of interest" description="Disordered" evidence="1">
    <location>
        <begin position="164"/>
        <end position="230"/>
    </location>
</feature>
<reference evidence="2 3" key="1">
    <citation type="submission" date="2016-07" db="EMBL/GenBank/DDBJ databases">
        <title>Pervasive Adenine N6-methylation of Active Genes in Fungi.</title>
        <authorList>
            <consortium name="DOE Joint Genome Institute"/>
            <person name="Mondo S.J."/>
            <person name="Dannebaum R.O."/>
            <person name="Kuo R.C."/>
            <person name="Labutti K."/>
            <person name="Haridas S."/>
            <person name="Kuo A."/>
            <person name="Salamov A."/>
            <person name="Ahrendt S.R."/>
            <person name="Lipzen A."/>
            <person name="Sullivan W."/>
            <person name="Andreopoulos W.B."/>
            <person name="Clum A."/>
            <person name="Lindquist E."/>
            <person name="Daum C."/>
            <person name="Ramamoorthy G.K."/>
            <person name="Gryganskyi A."/>
            <person name="Culley D."/>
            <person name="Magnuson J.K."/>
            <person name="James T.Y."/>
            <person name="O'Malley M.A."/>
            <person name="Stajich J.E."/>
            <person name="Spatafora J.W."/>
            <person name="Visel A."/>
            <person name="Grigoriev I.V."/>
        </authorList>
    </citation>
    <scope>NUCLEOTIDE SEQUENCE [LARGE SCALE GENOMIC DNA]</scope>
    <source>
        <strain evidence="2 3">NRRL 1336</strain>
    </source>
</reference>
<feature type="region of interest" description="Disordered" evidence="1">
    <location>
        <begin position="31"/>
        <end position="56"/>
    </location>
</feature>
<protein>
    <submittedName>
        <fullName evidence="2">Uncharacterized protein</fullName>
    </submittedName>
</protein>
<evidence type="ECO:0000256" key="1">
    <source>
        <dbReference type="SAM" id="MobiDB-lite"/>
    </source>
</evidence>
<dbReference type="EMBL" id="MCGE01000019">
    <property type="protein sequence ID" value="ORZ12289.1"/>
    <property type="molecule type" value="Genomic_DNA"/>
</dbReference>
<proteinExistence type="predicted"/>